<name>A0A9W7DLJ3_9STRA</name>
<gene>
    <name evidence="1" type="ORF">TrVE_jg3212</name>
</gene>
<evidence type="ECO:0000313" key="2">
    <source>
        <dbReference type="Proteomes" id="UP001165160"/>
    </source>
</evidence>
<evidence type="ECO:0000313" key="1">
    <source>
        <dbReference type="EMBL" id="GMH46640.1"/>
    </source>
</evidence>
<dbReference type="AlphaFoldDB" id="A0A9W7DLJ3"/>
<dbReference type="EMBL" id="BRXX01000550">
    <property type="protein sequence ID" value="GMH46640.1"/>
    <property type="molecule type" value="Genomic_DNA"/>
</dbReference>
<comment type="caution">
    <text evidence="1">The sequence shown here is derived from an EMBL/GenBank/DDBJ whole genome shotgun (WGS) entry which is preliminary data.</text>
</comment>
<keyword evidence="2" id="KW-1185">Reference proteome</keyword>
<protein>
    <submittedName>
        <fullName evidence="1">Uncharacterized protein</fullName>
    </submittedName>
</protein>
<reference evidence="2" key="1">
    <citation type="journal article" date="2023" name="Commun. Biol.">
        <title>Genome analysis of Parmales, the sister group of diatoms, reveals the evolutionary specialization of diatoms from phago-mixotrophs to photoautotrophs.</title>
        <authorList>
            <person name="Ban H."/>
            <person name="Sato S."/>
            <person name="Yoshikawa S."/>
            <person name="Yamada K."/>
            <person name="Nakamura Y."/>
            <person name="Ichinomiya M."/>
            <person name="Sato N."/>
            <person name="Blanc-Mathieu R."/>
            <person name="Endo H."/>
            <person name="Kuwata A."/>
            <person name="Ogata H."/>
        </authorList>
    </citation>
    <scope>NUCLEOTIDE SEQUENCE [LARGE SCALE GENOMIC DNA]</scope>
    <source>
        <strain evidence="2">NIES 3699</strain>
    </source>
</reference>
<accession>A0A9W7DLJ3</accession>
<sequence length="292" mass="32684">MPRLSSPCSVCQRTNLNYSRKEADVDLERPRVCRSCQTSNTRSIHSSSSLIVPPPPPSSTLNKIKHPKNFGYLEYIDHLFSLECFHEIVGLKVFPTAKDMTESYGVIKAYMNLAKSWEGEKKGRVKCLVVGDGSTSRTGVLCCYLMKGWECCSIDPQLSEEWVGRREDVRGLVGFKGTFEEFMEEEDWGEYVGEGGGDELVILMVHSHARLTGETGVHRVRARLNYPRTTVVALPCCPGFRPTRDLGRKPDFDYDDYNIFSDKRHVDVWTWEAGGGAGEEVVVLCGEVGEGG</sequence>
<proteinExistence type="predicted"/>
<organism evidence="1 2">
    <name type="scientific">Triparma verrucosa</name>
    <dbReference type="NCBI Taxonomy" id="1606542"/>
    <lineage>
        <taxon>Eukaryota</taxon>
        <taxon>Sar</taxon>
        <taxon>Stramenopiles</taxon>
        <taxon>Ochrophyta</taxon>
        <taxon>Bolidophyceae</taxon>
        <taxon>Parmales</taxon>
        <taxon>Triparmaceae</taxon>
        <taxon>Triparma</taxon>
    </lineage>
</organism>
<dbReference type="Proteomes" id="UP001165160">
    <property type="component" value="Unassembled WGS sequence"/>
</dbReference>